<name>A0A853DP22_9MICO</name>
<dbReference type="PROSITE" id="PS50977">
    <property type="entry name" value="HTH_TETR_2"/>
    <property type="match status" value="1"/>
</dbReference>
<dbReference type="Gene3D" id="1.10.357.10">
    <property type="entry name" value="Tetracycline Repressor, domain 2"/>
    <property type="match status" value="1"/>
</dbReference>
<protein>
    <submittedName>
        <fullName evidence="6">AcrR family transcriptional regulator</fullName>
    </submittedName>
</protein>
<evidence type="ECO:0000256" key="3">
    <source>
        <dbReference type="ARBA" id="ARBA00023163"/>
    </source>
</evidence>
<dbReference type="SUPFAM" id="SSF48498">
    <property type="entry name" value="Tetracyclin repressor-like, C-terminal domain"/>
    <property type="match status" value="1"/>
</dbReference>
<dbReference type="EMBL" id="JACCHJ010000001">
    <property type="protein sequence ID" value="NYK09259.1"/>
    <property type="molecule type" value="Genomic_DNA"/>
</dbReference>
<dbReference type="InterPro" id="IPR009057">
    <property type="entry name" value="Homeodomain-like_sf"/>
</dbReference>
<reference evidence="6 7" key="1">
    <citation type="submission" date="2020-07" db="EMBL/GenBank/DDBJ databases">
        <title>Sequencing the genomes of 1000 actinobacteria strains.</title>
        <authorList>
            <person name="Klenk H.-P."/>
        </authorList>
    </citation>
    <scope>NUCLEOTIDE SEQUENCE [LARGE SCALE GENOMIC DNA]</scope>
    <source>
        <strain evidence="6 7">DSM 15166</strain>
    </source>
</reference>
<dbReference type="Pfam" id="PF21351">
    <property type="entry name" value="TetR_C_41"/>
    <property type="match status" value="1"/>
</dbReference>
<feature type="domain" description="HTH tetR-type" evidence="5">
    <location>
        <begin position="20"/>
        <end position="80"/>
    </location>
</feature>
<dbReference type="SUPFAM" id="SSF46689">
    <property type="entry name" value="Homeodomain-like"/>
    <property type="match status" value="1"/>
</dbReference>
<gene>
    <name evidence="6" type="ORF">HNR14_001140</name>
</gene>
<evidence type="ECO:0000256" key="2">
    <source>
        <dbReference type="ARBA" id="ARBA00023125"/>
    </source>
</evidence>
<dbReference type="AlphaFoldDB" id="A0A853DP22"/>
<proteinExistence type="predicted"/>
<dbReference type="InterPro" id="IPR023772">
    <property type="entry name" value="DNA-bd_HTH_TetR-type_CS"/>
</dbReference>
<organism evidence="6 7">
    <name type="scientific">Leifsonia naganoensis</name>
    <dbReference type="NCBI Taxonomy" id="150025"/>
    <lineage>
        <taxon>Bacteria</taxon>
        <taxon>Bacillati</taxon>
        <taxon>Actinomycetota</taxon>
        <taxon>Actinomycetes</taxon>
        <taxon>Micrococcales</taxon>
        <taxon>Microbacteriaceae</taxon>
        <taxon>Leifsonia</taxon>
    </lineage>
</organism>
<dbReference type="Pfam" id="PF00440">
    <property type="entry name" value="TetR_N"/>
    <property type="match status" value="1"/>
</dbReference>
<dbReference type="Proteomes" id="UP000521075">
    <property type="component" value="Unassembled WGS sequence"/>
</dbReference>
<sequence>MAATSTARKPERRSRAQMIDETRDQLLTAARAHFAEHGYAGTSMDELTASAGLTRGALYHHFGGKQGLLDAVVRQLDAELCAQLRTILTGHDDPLVALDERSRAYIEKTQSAEFQRIMFTDAPAVIPDAVEETSAACIATLAEVVEEARNRGIVAEHVSPVAIATMLNGALADASRWVAAASGSDAGRRRRVAIESASALIGGLRTNP</sequence>
<dbReference type="PANTHER" id="PTHR47506">
    <property type="entry name" value="TRANSCRIPTIONAL REGULATORY PROTEIN"/>
    <property type="match status" value="1"/>
</dbReference>
<keyword evidence="1" id="KW-0805">Transcription regulation</keyword>
<feature type="DNA-binding region" description="H-T-H motif" evidence="4">
    <location>
        <begin position="43"/>
        <end position="62"/>
    </location>
</feature>
<dbReference type="PANTHER" id="PTHR47506:SF1">
    <property type="entry name" value="HTH-TYPE TRANSCRIPTIONAL REGULATOR YJDC"/>
    <property type="match status" value="1"/>
</dbReference>
<accession>A0A853DP22</accession>
<dbReference type="InterPro" id="IPR036271">
    <property type="entry name" value="Tet_transcr_reg_TetR-rel_C_sf"/>
</dbReference>
<evidence type="ECO:0000256" key="4">
    <source>
        <dbReference type="PROSITE-ProRule" id="PRU00335"/>
    </source>
</evidence>
<keyword evidence="2 4" id="KW-0238">DNA-binding</keyword>
<dbReference type="PROSITE" id="PS01081">
    <property type="entry name" value="HTH_TETR_1"/>
    <property type="match status" value="1"/>
</dbReference>
<evidence type="ECO:0000313" key="6">
    <source>
        <dbReference type="EMBL" id="NYK09259.1"/>
    </source>
</evidence>
<dbReference type="InterPro" id="IPR001647">
    <property type="entry name" value="HTH_TetR"/>
</dbReference>
<keyword evidence="3" id="KW-0804">Transcription</keyword>
<dbReference type="InterPro" id="IPR049484">
    <property type="entry name" value="Rv0078-like_C"/>
</dbReference>
<evidence type="ECO:0000256" key="1">
    <source>
        <dbReference type="ARBA" id="ARBA00023015"/>
    </source>
</evidence>
<evidence type="ECO:0000259" key="5">
    <source>
        <dbReference type="PROSITE" id="PS50977"/>
    </source>
</evidence>
<comment type="caution">
    <text evidence="6">The sequence shown here is derived from an EMBL/GenBank/DDBJ whole genome shotgun (WGS) entry which is preliminary data.</text>
</comment>
<dbReference type="GO" id="GO:0003677">
    <property type="term" value="F:DNA binding"/>
    <property type="evidence" value="ECO:0007669"/>
    <property type="project" value="UniProtKB-UniRule"/>
</dbReference>
<dbReference type="RefSeq" id="WP_179700258.1">
    <property type="nucleotide sequence ID" value="NZ_BAAAHA010000004.1"/>
</dbReference>
<dbReference type="PRINTS" id="PR00455">
    <property type="entry name" value="HTHTETR"/>
</dbReference>
<keyword evidence="7" id="KW-1185">Reference proteome</keyword>
<evidence type="ECO:0000313" key="7">
    <source>
        <dbReference type="Proteomes" id="UP000521075"/>
    </source>
</evidence>